<dbReference type="Pfam" id="PF13041">
    <property type="entry name" value="PPR_2"/>
    <property type="match status" value="3"/>
</dbReference>
<dbReference type="Pfam" id="PF12854">
    <property type="entry name" value="PPR_1"/>
    <property type="match status" value="1"/>
</dbReference>
<dbReference type="PROSITE" id="PS51375">
    <property type="entry name" value="PPR"/>
    <property type="match status" value="9"/>
</dbReference>
<dbReference type="AlphaFoldDB" id="A0A2I4DFP2"/>
<dbReference type="Pfam" id="PF01535">
    <property type="entry name" value="PPR"/>
    <property type="match status" value="3"/>
</dbReference>
<dbReference type="PANTHER" id="PTHR47447:SF28">
    <property type="entry name" value="PENTACOTRIPEPTIDE-REPEAT REGION OF PRORP DOMAIN-CONTAINING PROTEIN"/>
    <property type="match status" value="1"/>
</dbReference>
<dbReference type="InterPro" id="IPR002885">
    <property type="entry name" value="PPR_rpt"/>
</dbReference>
<proteinExistence type="inferred from homology"/>
<dbReference type="OrthoDB" id="185373at2759"/>
<dbReference type="FunCoup" id="A0A2I4DFP2">
    <property type="interactions" value="243"/>
</dbReference>
<protein>
    <submittedName>
        <fullName evidence="4">Pentatricopeptide repeat-containing protein At1g71060, mitochondrial-like</fullName>
    </submittedName>
</protein>
<dbReference type="InterPro" id="IPR011990">
    <property type="entry name" value="TPR-like_helical_dom_sf"/>
</dbReference>
<keyword evidence="3" id="KW-1185">Reference proteome</keyword>
<dbReference type="NCBIfam" id="TIGR00756">
    <property type="entry name" value="PPR"/>
    <property type="match status" value="8"/>
</dbReference>
<dbReference type="GeneID" id="108979704"/>
<evidence type="ECO:0000256" key="1">
    <source>
        <dbReference type="ARBA" id="ARBA00007626"/>
    </source>
</evidence>
<sequence length="564" mass="64043">MGLSRSGFLNFIPRASRRFTNPLLHLIPNVPRASKTQTFPITSLASTSLIAIENQLWVRHSTPRIQIPRGSLPEHRLGFYRPFYDGAGMNPVSVKAIDSNVDVVVRDRVPEEAESICRMLSKSSGSSIEASLGSITAQVSPLLVVEVLKKLSNAGALALSFFRWAEKQKGFKYSTESYNALIEALGKIKQFKLIWDLVSDMKRKGLLSKDTFALIARRYARARKAKEAIEGFQKMEKFGLKLEVSDYNRLIDTLSKSRHVQKAQELFDKTKKRKFVPDIKTYTILLEGWGQEQNLLSLNEVYREMREEGFEPDVVTYGIIINAHCKARKYDEAIELFHEMEAKNCKPSPHIFCTLINGLGSERRLNEALEFFEQSKACGFAPEAPTYNALVGAYGWSMRMYDVYRVVDEMRKSGVGPNSRTYDIILHHLIKARRNKEAYSVFQRMSSEPGCEPTVSTYEIIVRMFCNEERVDMAVRVWAQMKAKGVLPGMHMFSTLINGLCHENKLDDACKYFHEMLDMGIRPPAQMFGNLKQALLDGGKKDIVLILDQKIDKLRKTALVGLGK</sequence>
<dbReference type="SUPFAM" id="SSF81901">
    <property type="entry name" value="HCP-like"/>
    <property type="match status" value="1"/>
</dbReference>
<reference evidence="4" key="1">
    <citation type="submission" date="2025-08" db="UniProtKB">
        <authorList>
            <consortium name="RefSeq"/>
        </authorList>
    </citation>
    <scope>IDENTIFICATION</scope>
    <source>
        <tissue evidence="4">Leaves</tissue>
    </source>
</reference>
<dbReference type="Gene3D" id="1.25.40.10">
    <property type="entry name" value="Tetratricopeptide repeat domain"/>
    <property type="match status" value="4"/>
</dbReference>
<comment type="similarity">
    <text evidence="1">Belongs to the PPR family. P subfamily.</text>
</comment>
<evidence type="ECO:0000313" key="4">
    <source>
        <dbReference type="RefSeq" id="XP_018805971.1"/>
    </source>
</evidence>
<accession>A0A2I4DFP2</accession>
<evidence type="ECO:0000313" key="3">
    <source>
        <dbReference type="Proteomes" id="UP000235220"/>
    </source>
</evidence>
<keyword evidence="2" id="KW-0677">Repeat</keyword>
<dbReference type="STRING" id="51240.A0A2I4DFP2"/>
<gene>
    <name evidence="4" type="primary">LOC108979704</name>
</gene>
<organism evidence="3 4">
    <name type="scientific">Juglans regia</name>
    <name type="common">English walnut</name>
    <dbReference type="NCBI Taxonomy" id="51240"/>
    <lineage>
        <taxon>Eukaryota</taxon>
        <taxon>Viridiplantae</taxon>
        <taxon>Streptophyta</taxon>
        <taxon>Embryophyta</taxon>
        <taxon>Tracheophyta</taxon>
        <taxon>Spermatophyta</taxon>
        <taxon>Magnoliopsida</taxon>
        <taxon>eudicotyledons</taxon>
        <taxon>Gunneridae</taxon>
        <taxon>Pentapetalae</taxon>
        <taxon>rosids</taxon>
        <taxon>fabids</taxon>
        <taxon>Fagales</taxon>
        <taxon>Juglandaceae</taxon>
        <taxon>Juglans</taxon>
    </lineage>
</organism>
<evidence type="ECO:0000256" key="2">
    <source>
        <dbReference type="ARBA" id="ARBA00022737"/>
    </source>
</evidence>
<dbReference type="RefSeq" id="XP_018805971.1">
    <property type="nucleotide sequence ID" value="XM_018950426.2"/>
</dbReference>
<name>A0A2I4DFP2_JUGRE</name>
<dbReference type="KEGG" id="jre:108979704"/>
<dbReference type="Gramene" id="Jr16_01860_p1">
    <property type="protein sequence ID" value="cds.Jr16_01860_p1"/>
    <property type="gene ID" value="Jr16_01860"/>
</dbReference>
<dbReference type="PANTHER" id="PTHR47447">
    <property type="entry name" value="OS03G0856100 PROTEIN"/>
    <property type="match status" value="1"/>
</dbReference>
<dbReference type="Proteomes" id="UP000235220">
    <property type="component" value="Chromosome 16"/>
</dbReference>